<reference evidence="8" key="1">
    <citation type="submission" date="2022-05" db="EMBL/GenBank/DDBJ databases">
        <title>The Musa troglodytarum L. genome provides insights into the mechanism of non-climacteric behaviour and enrichment of carotenoids.</title>
        <authorList>
            <person name="Wang J."/>
        </authorList>
    </citation>
    <scope>NUCLEOTIDE SEQUENCE</scope>
    <source>
        <tissue evidence="8">Leaf</tissue>
    </source>
</reference>
<feature type="transmembrane region" description="Helical" evidence="6">
    <location>
        <begin position="136"/>
        <end position="152"/>
    </location>
</feature>
<evidence type="ECO:0000256" key="6">
    <source>
        <dbReference type="RuleBase" id="RU363132"/>
    </source>
</evidence>
<dbReference type="OrthoDB" id="567788at2759"/>
<dbReference type="GO" id="GO:0005789">
    <property type="term" value="C:endoplasmic reticulum membrane"/>
    <property type="evidence" value="ECO:0007669"/>
    <property type="project" value="UniProtKB-SubCell"/>
</dbReference>
<keyword evidence="3 6" id="KW-0256">Endoplasmic reticulum</keyword>
<evidence type="ECO:0000256" key="4">
    <source>
        <dbReference type="ARBA" id="ARBA00022989"/>
    </source>
</evidence>
<protein>
    <recommendedName>
        <fullName evidence="6">Reticulon-like protein</fullName>
    </recommendedName>
</protein>
<evidence type="ECO:0000256" key="3">
    <source>
        <dbReference type="ARBA" id="ARBA00022824"/>
    </source>
</evidence>
<feature type="transmembrane region" description="Helical" evidence="6">
    <location>
        <begin position="72"/>
        <end position="90"/>
    </location>
</feature>
<dbReference type="PANTHER" id="PTHR10994:SF65">
    <property type="entry name" value="RETICULON-LIKE PROTEIN B12"/>
    <property type="match status" value="1"/>
</dbReference>
<comment type="subcellular location">
    <subcellularLocation>
        <location evidence="1 6">Endoplasmic reticulum membrane</location>
        <topology evidence="1 6">Multi-pass membrane protein</topology>
    </subcellularLocation>
</comment>
<feature type="domain" description="Reticulon" evidence="7">
    <location>
        <begin position="32"/>
        <end position="221"/>
    </location>
</feature>
<evidence type="ECO:0000313" key="8">
    <source>
        <dbReference type="EMBL" id="URE35492.1"/>
    </source>
</evidence>
<dbReference type="Pfam" id="PF02453">
    <property type="entry name" value="Reticulon"/>
    <property type="match status" value="1"/>
</dbReference>
<keyword evidence="5 6" id="KW-0472">Membrane</keyword>
<sequence length="222" mass="24465">MISDADRPVVGSSPRSLARQRSVHDVFGSGIVADVILWRRKDATIGMLVGALASWVVFEVAGCTLLSLVSNVLLLLICVLFAWAKAAGILNRPPPPIPEMHLSEEMAQEAAVFVRFHANMVLSAFNDIVQGKDSKLFYTIALWLWLISVVGGSTDILTLGYTSIVAVLTVPALYEKYEDGLDRVAKSACMEVQMYERICSECLGKYLTKAKKWALEKKKTTR</sequence>
<keyword evidence="2 6" id="KW-0812">Transmembrane</keyword>
<dbReference type="PANTHER" id="PTHR10994">
    <property type="entry name" value="RETICULON"/>
    <property type="match status" value="1"/>
</dbReference>
<name>A0A9E7HS57_9LILI</name>
<dbReference type="AlphaFoldDB" id="A0A9E7HS57"/>
<evidence type="ECO:0000256" key="1">
    <source>
        <dbReference type="ARBA" id="ARBA00004477"/>
    </source>
</evidence>
<evidence type="ECO:0000259" key="7">
    <source>
        <dbReference type="PROSITE" id="PS50845"/>
    </source>
</evidence>
<keyword evidence="9" id="KW-1185">Reference proteome</keyword>
<proteinExistence type="predicted"/>
<gene>
    <name evidence="8" type="ORF">MUK42_26329</name>
</gene>
<dbReference type="PROSITE" id="PS50845">
    <property type="entry name" value="RETICULON"/>
    <property type="match status" value="1"/>
</dbReference>
<dbReference type="GO" id="GO:0009617">
    <property type="term" value="P:response to bacterium"/>
    <property type="evidence" value="ECO:0007669"/>
    <property type="project" value="InterPro"/>
</dbReference>
<feature type="transmembrane region" description="Helical" evidence="6">
    <location>
        <begin position="45"/>
        <end position="65"/>
    </location>
</feature>
<evidence type="ECO:0000313" key="9">
    <source>
        <dbReference type="Proteomes" id="UP001055439"/>
    </source>
</evidence>
<dbReference type="InterPro" id="IPR045064">
    <property type="entry name" value="Reticulon-like"/>
</dbReference>
<keyword evidence="4 6" id="KW-1133">Transmembrane helix</keyword>
<organism evidence="8 9">
    <name type="scientific">Musa troglodytarum</name>
    <name type="common">fe'i banana</name>
    <dbReference type="NCBI Taxonomy" id="320322"/>
    <lineage>
        <taxon>Eukaryota</taxon>
        <taxon>Viridiplantae</taxon>
        <taxon>Streptophyta</taxon>
        <taxon>Embryophyta</taxon>
        <taxon>Tracheophyta</taxon>
        <taxon>Spermatophyta</taxon>
        <taxon>Magnoliopsida</taxon>
        <taxon>Liliopsida</taxon>
        <taxon>Zingiberales</taxon>
        <taxon>Musaceae</taxon>
        <taxon>Musa</taxon>
    </lineage>
</organism>
<dbReference type="InterPro" id="IPR003388">
    <property type="entry name" value="Reticulon"/>
</dbReference>
<evidence type="ECO:0000256" key="5">
    <source>
        <dbReference type="ARBA" id="ARBA00023136"/>
    </source>
</evidence>
<dbReference type="EMBL" id="CP097510">
    <property type="protein sequence ID" value="URE35492.1"/>
    <property type="molecule type" value="Genomic_DNA"/>
</dbReference>
<accession>A0A9E7HS57</accession>
<evidence type="ECO:0000256" key="2">
    <source>
        <dbReference type="ARBA" id="ARBA00022692"/>
    </source>
</evidence>
<dbReference type="Proteomes" id="UP001055439">
    <property type="component" value="Chromosome 8"/>
</dbReference>
<dbReference type="EMBL" id="CP097510">
    <property type="protein sequence ID" value="URE35491.1"/>
    <property type="molecule type" value="Genomic_DNA"/>
</dbReference>